<evidence type="ECO:0000313" key="5">
    <source>
        <dbReference type="EMBL" id="MBE9144301.1"/>
    </source>
</evidence>
<dbReference type="Pfam" id="PF26355">
    <property type="entry name" value="HTH_VMAP-M9"/>
    <property type="match status" value="1"/>
</dbReference>
<dbReference type="RefSeq" id="WP_193869808.1">
    <property type="nucleotide sequence ID" value="NZ_JADEWU010000029.1"/>
</dbReference>
<dbReference type="PROSITE" id="PS50110">
    <property type="entry name" value="RESPONSE_REGULATORY"/>
    <property type="match status" value="1"/>
</dbReference>
<dbReference type="Pfam" id="PF00072">
    <property type="entry name" value="Response_reg"/>
    <property type="match status" value="1"/>
</dbReference>
<dbReference type="InterPro" id="IPR058651">
    <property type="entry name" value="HTH_VMAP-M9"/>
</dbReference>
<dbReference type="SUPFAM" id="SSF55785">
    <property type="entry name" value="PYP-like sensor domain (PAS domain)"/>
    <property type="match status" value="1"/>
</dbReference>
<organism evidence="5 6">
    <name type="scientific">Planktothrix mougeotii LEGE 06226</name>
    <dbReference type="NCBI Taxonomy" id="1828728"/>
    <lineage>
        <taxon>Bacteria</taxon>
        <taxon>Bacillati</taxon>
        <taxon>Cyanobacteriota</taxon>
        <taxon>Cyanophyceae</taxon>
        <taxon>Oscillatoriophycideae</taxon>
        <taxon>Oscillatoriales</taxon>
        <taxon>Microcoleaceae</taxon>
        <taxon>Planktothrix</taxon>
    </lineage>
</organism>
<keyword evidence="6" id="KW-1185">Reference proteome</keyword>
<proteinExistence type="predicted"/>
<keyword evidence="1" id="KW-0597">Phosphoprotein</keyword>
<protein>
    <submittedName>
        <fullName evidence="5">Response regulator</fullName>
    </submittedName>
</protein>
<dbReference type="InterPro" id="IPR001789">
    <property type="entry name" value="Sig_transdc_resp-reg_receiver"/>
</dbReference>
<sequence>MTFEEAVRFVDSTLESKIGKKLTLTEKNILKAAWNNETYSNVAETLYLSIGHIKDLASRLWQRLSDTFREKITKNNFRRLIEELYVTQTFPEEKIVENDTDESLTSKGNILIIGDLIPNLQLLTEVLSKRGYKVCSVPNGKMGLTTIHKHLPDVILLNIKMPEMDGYEICQILKADEVTSEIPVIFLSGLDEIIDKAKAFQVGGVDLITQPFQPEEVIGRIQTQLTIQQQKKQLKEQIKQHQQTVEILYKSRALLANLFNSSHDGIAAIQTVRDLMTEEINDFRCLVVNPVLAKLLGQKREALMGKTSLKKLLNQLIPTLFDSLISVVETGEMIEQTFYWENHDEQNWYYLTAIKFGDGCSITIRNITNLKILEFKRQIGIYLE</sequence>
<dbReference type="InterPro" id="IPR035965">
    <property type="entry name" value="PAS-like_dom_sf"/>
</dbReference>
<dbReference type="Gene3D" id="3.30.450.20">
    <property type="entry name" value="PAS domain"/>
    <property type="match status" value="1"/>
</dbReference>
<evidence type="ECO:0000256" key="1">
    <source>
        <dbReference type="ARBA" id="ARBA00022553"/>
    </source>
</evidence>
<reference evidence="5 6" key="1">
    <citation type="submission" date="2020-10" db="EMBL/GenBank/DDBJ databases">
        <authorList>
            <person name="Castelo-Branco R."/>
            <person name="Eusebio N."/>
            <person name="Adriana R."/>
            <person name="Vieira A."/>
            <person name="Brugerolle De Fraissinette N."/>
            <person name="Rezende De Castro R."/>
            <person name="Schneider M.P."/>
            <person name="Vasconcelos V."/>
            <person name="Leao P.N."/>
        </authorList>
    </citation>
    <scope>NUCLEOTIDE SEQUENCE [LARGE SCALE GENOMIC DNA]</scope>
    <source>
        <strain evidence="5 6">LEGE 06226</strain>
    </source>
</reference>
<dbReference type="SUPFAM" id="SSF52172">
    <property type="entry name" value="CheY-like"/>
    <property type="match status" value="1"/>
</dbReference>
<evidence type="ECO:0000256" key="2">
    <source>
        <dbReference type="PROSITE-ProRule" id="PRU00169"/>
    </source>
</evidence>
<dbReference type="InterPro" id="IPR050595">
    <property type="entry name" value="Bact_response_regulator"/>
</dbReference>
<feature type="domain" description="Response regulatory" evidence="4">
    <location>
        <begin position="109"/>
        <end position="225"/>
    </location>
</feature>
<dbReference type="Gene3D" id="3.40.50.2300">
    <property type="match status" value="1"/>
</dbReference>
<dbReference type="EMBL" id="JADEWU010000029">
    <property type="protein sequence ID" value="MBE9144301.1"/>
    <property type="molecule type" value="Genomic_DNA"/>
</dbReference>
<dbReference type="Proteomes" id="UP000640725">
    <property type="component" value="Unassembled WGS sequence"/>
</dbReference>
<evidence type="ECO:0000256" key="3">
    <source>
        <dbReference type="SAM" id="Coils"/>
    </source>
</evidence>
<evidence type="ECO:0000259" key="4">
    <source>
        <dbReference type="PROSITE" id="PS50110"/>
    </source>
</evidence>
<dbReference type="SMART" id="SM00448">
    <property type="entry name" value="REC"/>
    <property type="match status" value="1"/>
</dbReference>
<evidence type="ECO:0000313" key="6">
    <source>
        <dbReference type="Proteomes" id="UP000640725"/>
    </source>
</evidence>
<dbReference type="InterPro" id="IPR011006">
    <property type="entry name" value="CheY-like_superfamily"/>
</dbReference>
<dbReference type="PANTHER" id="PTHR44591">
    <property type="entry name" value="STRESS RESPONSE REGULATOR PROTEIN 1"/>
    <property type="match status" value="1"/>
</dbReference>
<keyword evidence="3" id="KW-0175">Coiled coil</keyword>
<accession>A0ABR9UEP4</accession>
<comment type="caution">
    <text evidence="2">Lacks conserved residue(s) required for the propagation of feature annotation.</text>
</comment>
<gene>
    <name evidence="5" type="ORF">IQ236_13900</name>
</gene>
<name>A0ABR9UEP4_9CYAN</name>
<comment type="caution">
    <text evidence="5">The sequence shown here is derived from an EMBL/GenBank/DDBJ whole genome shotgun (WGS) entry which is preliminary data.</text>
</comment>
<dbReference type="PANTHER" id="PTHR44591:SF3">
    <property type="entry name" value="RESPONSE REGULATORY DOMAIN-CONTAINING PROTEIN"/>
    <property type="match status" value="1"/>
</dbReference>
<feature type="coiled-coil region" evidence="3">
    <location>
        <begin position="224"/>
        <end position="251"/>
    </location>
</feature>